<evidence type="ECO:0000313" key="6">
    <source>
        <dbReference type="EMBL" id="RKP07278.1"/>
    </source>
</evidence>
<keyword evidence="1" id="KW-0479">Metal-binding</keyword>
<reference evidence="7" key="1">
    <citation type="journal article" date="2018" name="Nat. Microbiol.">
        <title>Leveraging single-cell genomics to expand the fungal tree of life.</title>
        <authorList>
            <person name="Ahrendt S.R."/>
            <person name="Quandt C.A."/>
            <person name="Ciobanu D."/>
            <person name="Clum A."/>
            <person name="Salamov A."/>
            <person name="Andreopoulos B."/>
            <person name="Cheng J.F."/>
            <person name="Woyke T."/>
            <person name="Pelin A."/>
            <person name="Henrissat B."/>
            <person name="Reynolds N.K."/>
            <person name="Benny G.L."/>
            <person name="Smith M.E."/>
            <person name="James T.Y."/>
            <person name="Grigoriev I.V."/>
        </authorList>
    </citation>
    <scope>NUCLEOTIDE SEQUENCE [LARGE SCALE GENOMIC DNA]</scope>
    <source>
        <strain evidence="7">RSA 1356</strain>
    </source>
</reference>
<evidence type="ECO:0000256" key="4">
    <source>
        <dbReference type="SAM" id="SignalP"/>
    </source>
</evidence>
<dbReference type="SUPFAM" id="SSF48056">
    <property type="entry name" value="Di-copper centre-containing domain"/>
    <property type="match status" value="1"/>
</dbReference>
<evidence type="ECO:0000259" key="5">
    <source>
        <dbReference type="PROSITE" id="PS00498"/>
    </source>
</evidence>
<protein>
    <recommendedName>
        <fullName evidence="5">Tyrosinase copper-binding domain-containing protein</fullName>
    </recommendedName>
</protein>
<evidence type="ECO:0000256" key="2">
    <source>
        <dbReference type="ARBA" id="ARBA00023008"/>
    </source>
</evidence>
<feature type="signal peptide" evidence="4">
    <location>
        <begin position="1"/>
        <end position="22"/>
    </location>
</feature>
<feature type="non-terminal residue" evidence="6">
    <location>
        <position position="288"/>
    </location>
</feature>
<keyword evidence="2" id="KW-0186">Copper</keyword>
<dbReference type="PANTHER" id="PTHR11474">
    <property type="entry name" value="TYROSINASE FAMILY MEMBER"/>
    <property type="match status" value="1"/>
</dbReference>
<keyword evidence="4" id="KW-0732">Signal</keyword>
<dbReference type="Pfam" id="PF00264">
    <property type="entry name" value="Tyrosinase"/>
    <property type="match status" value="1"/>
</dbReference>
<dbReference type="OrthoDB" id="6132182at2759"/>
<dbReference type="GO" id="GO:0016491">
    <property type="term" value="F:oxidoreductase activity"/>
    <property type="evidence" value="ECO:0007669"/>
    <property type="project" value="InterPro"/>
</dbReference>
<evidence type="ECO:0000313" key="7">
    <source>
        <dbReference type="Proteomes" id="UP000271241"/>
    </source>
</evidence>
<dbReference type="InterPro" id="IPR050316">
    <property type="entry name" value="Tyrosinase/Hemocyanin"/>
</dbReference>
<evidence type="ECO:0000256" key="3">
    <source>
        <dbReference type="SAM" id="MobiDB-lite"/>
    </source>
</evidence>
<dbReference type="AlphaFoldDB" id="A0A4P9XMX9"/>
<feature type="domain" description="Tyrosinase copper-binding" evidence="5">
    <location>
        <begin position="181"/>
        <end position="192"/>
    </location>
</feature>
<dbReference type="STRING" id="78915.A0A4P9XMX9"/>
<feature type="compositionally biased region" description="Low complexity" evidence="3">
    <location>
        <begin position="276"/>
        <end position="288"/>
    </location>
</feature>
<dbReference type="InterPro" id="IPR008922">
    <property type="entry name" value="Di-copper_centre_dom_sf"/>
</dbReference>
<dbReference type="Gene3D" id="1.10.1280.10">
    <property type="entry name" value="Di-copper center containing domain from catechol oxidase"/>
    <property type="match status" value="1"/>
</dbReference>
<name>A0A4P9XMX9_9FUNG</name>
<gene>
    <name evidence="6" type="ORF">THASP1DRAFT_30896</name>
</gene>
<proteinExistence type="predicted"/>
<evidence type="ECO:0000256" key="1">
    <source>
        <dbReference type="ARBA" id="ARBA00022723"/>
    </source>
</evidence>
<feature type="compositionally biased region" description="Pro residues" evidence="3">
    <location>
        <begin position="265"/>
        <end position="275"/>
    </location>
</feature>
<dbReference type="GO" id="GO:0046872">
    <property type="term" value="F:metal ion binding"/>
    <property type="evidence" value="ECO:0007669"/>
    <property type="project" value="UniProtKB-KW"/>
</dbReference>
<dbReference type="PANTHER" id="PTHR11474:SF126">
    <property type="entry name" value="TYROSINASE-LIKE PROTEIN TYR-1-RELATED"/>
    <property type="match status" value="1"/>
</dbReference>
<accession>A0A4P9XMX9</accession>
<dbReference type="InterPro" id="IPR002227">
    <property type="entry name" value="Tyrosinase_Cu-bd"/>
</dbReference>
<feature type="compositionally biased region" description="Low complexity" evidence="3">
    <location>
        <begin position="253"/>
        <end position="264"/>
    </location>
</feature>
<dbReference type="EMBL" id="KZ992741">
    <property type="protein sequence ID" value="RKP07278.1"/>
    <property type="molecule type" value="Genomic_DNA"/>
</dbReference>
<keyword evidence="7" id="KW-1185">Reference proteome</keyword>
<dbReference type="Proteomes" id="UP000271241">
    <property type="component" value="Unassembled WGS sequence"/>
</dbReference>
<feature type="region of interest" description="Disordered" evidence="3">
    <location>
        <begin position="251"/>
        <end position="288"/>
    </location>
</feature>
<feature type="chain" id="PRO_5020264885" description="Tyrosinase copper-binding domain-containing protein" evidence="4">
    <location>
        <begin position="23"/>
        <end position="288"/>
    </location>
</feature>
<dbReference type="PRINTS" id="PR00092">
    <property type="entry name" value="TYROSINASE"/>
</dbReference>
<dbReference type="PROSITE" id="PS00498">
    <property type="entry name" value="TYROSINASE_2"/>
    <property type="match status" value="1"/>
</dbReference>
<sequence length="288" mass="31849">MQFNNAFALVGALLLAASGVQADTCTTVGQRREFRQLTHTERLTFLNAVKALQAGPVRKSLQAIDPSIMHPYWDWAYDYRLPDDSIILSPAYYGGNGNPNNNQCVPDGVFADWKPNNGKDCIGRRFSNGNHMQIVISWGELRSVPFANLNYQSFNTAIERVVRPVEVGIGDQFTLNRSADDPIFFLHHAFVDKLWADWQKMSASKATSYGGSNYDGQPATQTDVLGYGYKVEDVMDTRNLCYTYVDYNGENNPTTAPPTTNSPTTTPPTTTPPTTTPTDSYSTTSTSS</sequence>
<organism evidence="6 7">
    <name type="scientific">Thamnocephalis sphaerospora</name>
    <dbReference type="NCBI Taxonomy" id="78915"/>
    <lineage>
        <taxon>Eukaryota</taxon>
        <taxon>Fungi</taxon>
        <taxon>Fungi incertae sedis</taxon>
        <taxon>Zoopagomycota</taxon>
        <taxon>Zoopagomycotina</taxon>
        <taxon>Zoopagomycetes</taxon>
        <taxon>Zoopagales</taxon>
        <taxon>Sigmoideomycetaceae</taxon>
        <taxon>Thamnocephalis</taxon>
    </lineage>
</organism>